<evidence type="ECO:0000313" key="9">
    <source>
        <dbReference type="EMBL" id="TDU95365.1"/>
    </source>
</evidence>
<evidence type="ECO:0000256" key="7">
    <source>
        <dbReference type="RuleBase" id="RU003872"/>
    </source>
</evidence>
<comment type="function">
    <text evidence="6">One of the primary rRNA binding proteins, it binds specifically to the 5'-end of 16S ribosomal RNA.</text>
</comment>
<dbReference type="HAMAP" id="MF_01345_B">
    <property type="entry name" value="Ribosomal_uS17_B"/>
    <property type="match status" value="1"/>
</dbReference>
<dbReference type="Gene3D" id="2.40.50.140">
    <property type="entry name" value="Nucleic acid-binding proteins"/>
    <property type="match status" value="1"/>
</dbReference>
<comment type="subunit">
    <text evidence="6">Part of the 30S ribosomal subunit.</text>
</comment>
<dbReference type="PANTHER" id="PTHR10744">
    <property type="entry name" value="40S RIBOSOMAL PROTEIN S11 FAMILY MEMBER"/>
    <property type="match status" value="1"/>
</dbReference>
<evidence type="ECO:0000256" key="2">
    <source>
        <dbReference type="ARBA" id="ARBA00022730"/>
    </source>
</evidence>
<keyword evidence="5 6" id="KW-0687">Ribonucleoprotein</keyword>
<dbReference type="InterPro" id="IPR019979">
    <property type="entry name" value="Ribosomal_uS17_CS"/>
</dbReference>
<dbReference type="EMBL" id="SOCH01000007">
    <property type="protein sequence ID" value="TDU95365.1"/>
    <property type="molecule type" value="Genomic_DNA"/>
</dbReference>
<keyword evidence="3 6" id="KW-0694">RNA-binding</keyword>
<dbReference type="NCBIfam" id="TIGR03635">
    <property type="entry name" value="uS17_bact"/>
    <property type="match status" value="1"/>
</dbReference>
<feature type="region of interest" description="Disordered" evidence="8">
    <location>
        <begin position="1"/>
        <end position="90"/>
    </location>
</feature>
<gene>
    <name evidence="6" type="primary">rpsQ</name>
    <name evidence="9" type="ORF">JN03_0661</name>
</gene>
<organism evidence="9 10">
    <name type="scientific">Metamycoplasma hyosynoviae</name>
    <dbReference type="NCBI Taxonomy" id="29559"/>
    <lineage>
        <taxon>Bacteria</taxon>
        <taxon>Bacillati</taxon>
        <taxon>Mycoplasmatota</taxon>
        <taxon>Mycoplasmoidales</taxon>
        <taxon>Metamycoplasmataceae</taxon>
        <taxon>Metamycoplasma</taxon>
    </lineage>
</organism>
<comment type="caution">
    <text evidence="9">The sequence shown here is derived from an EMBL/GenBank/DDBJ whole genome shotgun (WGS) entry which is preliminary data.</text>
</comment>
<dbReference type="AlphaFoldDB" id="A0A4R7TRQ8"/>
<keyword evidence="2 6" id="KW-0699">rRNA-binding</keyword>
<dbReference type="GO" id="GO:0003735">
    <property type="term" value="F:structural constituent of ribosome"/>
    <property type="evidence" value="ECO:0007669"/>
    <property type="project" value="UniProtKB-UniRule"/>
</dbReference>
<proteinExistence type="inferred from homology"/>
<evidence type="ECO:0000256" key="5">
    <source>
        <dbReference type="ARBA" id="ARBA00023274"/>
    </source>
</evidence>
<dbReference type="InterPro" id="IPR000266">
    <property type="entry name" value="Ribosomal_uS17"/>
</dbReference>
<feature type="compositionally biased region" description="Basic and acidic residues" evidence="8">
    <location>
        <begin position="1"/>
        <end position="11"/>
    </location>
</feature>
<dbReference type="PANTHER" id="PTHR10744:SF1">
    <property type="entry name" value="SMALL RIBOSOMAL SUBUNIT PROTEIN US17M"/>
    <property type="match status" value="1"/>
</dbReference>
<dbReference type="PROSITE" id="PS00056">
    <property type="entry name" value="RIBOSOMAL_S17"/>
    <property type="match status" value="1"/>
</dbReference>
<reference evidence="9 10" key="1">
    <citation type="submission" date="2019-03" db="EMBL/GenBank/DDBJ databases">
        <title>Genomic Encyclopedia of Archaeal and Bacterial Type Strains, Phase II (KMG-II): from individual species to whole genera.</title>
        <authorList>
            <person name="Goeker M."/>
        </authorList>
    </citation>
    <scope>NUCLEOTIDE SEQUENCE [LARGE SCALE GENOMIC DNA]</scope>
    <source>
        <strain evidence="9 10">ATCC 25591</strain>
    </source>
</reference>
<dbReference type="GO" id="GO:0006412">
    <property type="term" value="P:translation"/>
    <property type="evidence" value="ECO:0007669"/>
    <property type="project" value="UniProtKB-UniRule"/>
</dbReference>
<dbReference type="NCBIfam" id="NF004123">
    <property type="entry name" value="PRK05610.1"/>
    <property type="match status" value="1"/>
</dbReference>
<evidence type="ECO:0000256" key="6">
    <source>
        <dbReference type="HAMAP-Rule" id="MF_01345"/>
    </source>
</evidence>
<dbReference type="InterPro" id="IPR019984">
    <property type="entry name" value="Ribosomal_uS17_bact/chlr"/>
</dbReference>
<accession>A0A4R7TRQ8</accession>
<dbReference type="CDD" id="cd00364">
    <property type="entry name" value="Ribosomal_uS17"/>
    <property type="match status" value="1"/>
</dbReference>
<name>A0A4R7TRQ8_9BACT</name>
<protein>
    <recommendedName>
        <fullName evidence="6">Small ribosomal subunit protein uS17</fullName>
    </recommendedName>
</protein>
<dbReference type="GO" id="GO:0019843">
    <property type="term" value="F:rRNA binding"/>
    <property type="evidence" value="ECO:0007669"/>
    <property type="project" value="UniProtKB-UniRule"/>
</dbReference>
<evidence type="ECO:0000256" key="8">
    <source>
        <dbReference type="SAM" id="MobiDB-lite"/>
    </source>
</evidence>
<dbReference type="Proteomes" id="UP000294882">
    <property type="component" value="Unassembled WGS sequence"/>
</dbReference>
<dbReference type="SUPFAM" id="SSF50249">
    <property type="entry name" value="Nucleic acid-binding proteins"/>
    <property type="match status" value="1"/>
</dbReference>
<comment type="similarity">
    <text evidence="1 6 7">Belongs to the universal ribosomal protein uS17 family.</text>
</comment>
<dbReference type="GO" id="GO:0022627">
    <property type="term" value="C:cytosolic small ribosomal subunit"/>
    <property type="evidence" value="ECO:0007669"/>
    <property type="project" value="UniProtKB-UniRule"/>
</dbReference>
<dbReference type="Pfam" id="PF00366">
    <property type="entry name" value="Ribosomal_S17"/>
    <property type="match status" value="1"/>
</dbReference>
<sequence length="180" mass="19903">MAEELKKETKKATTAKKAAATTETAKKVAKKSAATKVAKAPKEVAKTPAKKADTTTKTTTKKEVKTETKTKETPKKVAKAKKSASVQTPINRPNNRKILVGTVISIKNNKTITVLVEEYKKHPLYSKRFKNSKKFAVHDENNTAKVGDVVKIQETRPLSKTKHFRLVEIREHAIGGQENA</sequence>
<evidence type="ECO:0000256" key="1">
    <source>
        <dbReference type="ARBA" id="ARBA00010254"/>
    </source>
</evidence>
<evidence type="ECO:0000313" key="10">
    <source>
        <dbReference type="Proteomes" id="UP000294882"/>
    </source>
</evidence>
<dbReference type="PRINTS" id="PR00973">
    <property type="entry name" value="RIBOSOMALS17"/>
</dbReference>
<keyword evidence="4 6" id="KW-0689">Ribosomal protein</keyword>
<evidence type="ECO:0000256" key="4">
    <source>
        <dbReference type="ARBA" id="ARBA00022980"/>
    </source>
</evidence>
<feature type="compositionally biased region" description="Basic and acidic residues" evidence="8">
    <location>
        <begin position="40"/>
        <end position="75"/>
    </location>
</feature>
<dbReference type="InterPro" id="IPR012340">
    <property type="entry name" value="NA-bd_OB-fold"/>
</dbReference>
<evidence type="ECO:0000256" key="3">
    <source>
        <dbReference type="ARBA" id="ARBA00022884"/>
    </source>
</evidence>